<feature type="region of interest" description="Disordered" evidence="1">
    <location>
        <begin position="1"/>
        <end position="30"/>
    </location>
</feature>
<dbReference type="Proteomes" id="UP000694843">
    <property type="component" value="Unplaced"/>
</dbReference>
<evidence type="ECO:0000313" key="4">
    <source>
        <dbReference type="RefSeq" id="XP_018019962.2"/>
    </source>
</evidence>
<reference evidence="4" key="1">
    <citation type="submission" date="2025-08" db="UniProtKB">
        <authorList>
            <consortium name="RefSeq"/>
        </authorList>
    </citation>
    <scope>IDENTIFICATION</scope>
</reference>
<dbReference type="PANTHER" id="PTHR15239:SF6">
    <property type="entry name" value="RIBOSOME QUALITY CONTROL COMPLEX SUBUNIT NEMF"/>
    <property type="match status" value="1"/>
</dbReference>
<dbReference type="GO" id="GO:0043023">
    <property type="term" value="F:ribosomal large subunit binding"/>
    <property type="evidence" value="ECO:0007669"/>
    <property type="project" value="TreeGrafter"/>
</dbReference>
<dbReference type="KEGG" id="hazt:108676398"/>
<dbReference type="PANTHER" id="PTHR15239">
    <property type="entry name" value="NUCLEAR EXPORT MEDIATOR FACTOR NEMF"/>
    <property type="match status" value="1"/>
</dbReference>
<organism evidence="3 4">
    <name type="scientific">Hyalella azteca</name>
    <name type="common">Amphipod</name>
    <dbReference type="NCBI Taxonomy" id="294128"/>
    <lineage>
        <taxon>Eukaryota</taxon>
        <taxon>Metazoa</taxon>
        <taxon>Ecdysozoa</taxon>
        <taxon>Arthropoda</taxon>
        <taxon>Crustacea</taxon>
        <taxon>Multicrustacea</taxon>
        <taxon>Malacostraca</taxon>
        <taxon>Eumalacostraca</taxon>
        <taxon>Peracarida</taxon>
        <taxon>Amphipoda</taxon>
        <taxon>Senticaudata</taxon>
        <taxon>Talitrida</taxon>
        <taxon>Talitroidea</taxon>
        <taxon>Hyalellidae</taxon>
        <taxon>Hyalella</taxon>
    </lineage>
</organism>
<accession>A0A8B7P1S4</accession>
<feature type="compositionally biased region" description="Basic residues" evidence="1">
    <location>
        <begin position="103"/>
        <end position="117"/>
    </location>
</feature>
<feature type="compositionally biased region" description="Basic residues" evidence="1">
    <location>
        <begin position="64"/>
        <end position="73"/>
    </location>
</feature>
<feature type="compositionally biased region" description="Basic residues" evidence="1">
    <location>
        <begin position="142"/>
        <end position="155"/>
    </location>
</feature>
<feature type="region of interest" description="Disordered" evidence="1">
    <location>
        <begin position="45"/>
        <end position="155"/>
    </location>
</feature>
<dbReference type="AlphaFoldDB" id="A0A8B7P1S4"/>
<dbReference type="GeneID" id="108676398"/>
<dbReference type="Pfam" id="PF11923">
    <property type="entry name" value="NFACT-C"/>
    <property type="match status" value="1"/>
</dbReference>
<gene>
    <name evidence="4" type="primary">LOC108676398</name>
</gene>
<dbReference type="RefSeq" id="XP_018019962.2">
    <property type="nucleotide sequence ID" value="XM_018164473.2"/>
</dbReference>
<proteinExistence type="predicted"/>
<dbReference type="GO" id="GO:0072344">
    <property type="term" value="P:rescue of stalled ribosome"/>
    <property type="evidence" value="ECO:0007669"/>
    <property type="project" value="TreeGrafter"/>
</dbReference>
<sequence>TVLLNGSNAEGDEGDDEDEQQDDLPIKQFPDTVVQLTHVHGDTFAVSTTDAGSRAVASETQQRGKQKSSKSKGGKQTTAKDLNKDPDAADDLPAHSSDGAKGPLKRGQRSKLKKIKTKYKDQDDEERQLMMELLKSDGPKKEPKRVKGKKAKKQQQRLAFENVGDDLAILNALTGQPVAEDELLYCVPVCAPYAALTNYKYKVKLTPGTGKKGKACKSAVSLFLAAKPQVAREADLIRAVRDSDLAKNVPGKVKVSAPNFSKMKK</sequence>
<feature type="non-terminal residue" evidence="4">
    <location>
        <position position="1"/>
    </location>
</feature>
<protein>
    <submittedName>
        <fullName evidence="4">Ribosome quality control complex subunit NEMF</fullName>
    </submittedName>
</protein>
<keyword evidence="3" id="KW-1185">Reference proteome</keyword>
<feature type="domain" description="NFACT protein C-terminal" evidence="2">
    <location>
        <begin position="165"/>
        <end position="256"/>
    </location>
</feature>
<dbReference type="GO" id="GO:1990112">
    <property type="term" value="C:RQC complex"/>
    <property type="evidence" value="ECO:0007669"/>
    <property type="project" value="TreeGrafter"/>
</dbReference>
<dbReference type="OrthoDB" id="207084at2759"/>
<evidence type="ECO:0000256" key="1">
    <source>
        <dbReference type="SAM" id="MobiDB-lite"/>
    </source>
</evidence>
<dbReference type="InterPro" id="IPR051608">
    <property type="entry name" value="RQC_Subunit_NEMF"/>
</dbReference>
<name>A0A8B7P1S4_HYAAZ</name>
<dbReference type="GO" id="GO:0000049">
    <property type="term" value="F:tRNA binding"/>
    <property type="evidence" value="ECO:0007669"/>
    <property type="project" value="TreeGrafter"/>
</dbReference>
<evidence type="ECO:0000313" key="3">
    <source>
        <dbReference type="Proteomes" id="UP000694843"/>
    </source>
</evidence>
<feature type="compositionally biased region" description="Acidic residues" evidence="1">
    <location>
        <begin position="10"/>
        <end position="22"/>
    </location>
</feature>
<dbReference type="GO" id="GO:1990116">
    <property type="term" value="P:ribosome-associated ubiquitin-dependent protein catabolic process"/>
    <property type="evidence" value="ECO:0007669"/>
    <property type="project" value="TreeGrafter"/>
</dbReference>
<evidence type="ECO:0000259" key="2">
    <source>
        <dbReference type="Pfam" id="PF11923"/>
    </source>
</evidence>
<dbReference type="InterPro" id="IPR021846">
    <property type="entry name" value="NFACT-C"/>
</dbReference>